<dbReference type="Pfam" id="PF01177">
    <property type="entry name" value="Asp_Glu_race"/>
    <property type="match status" value="1"/>
</dbReference>
<dbReference type="InterPro" id="IPR015942">
    <property type="entry name" value="Asp/Glu/hydantoin_racemase"/>
</dbReference>
<evidence type="ECO:0000313" key="3">
    <source>
        <dbReference type="Proteomes" id="UP001174208"/>
    </source>
</evidence>
<accession>A0ABT8K8J5</accession>
<dbReference type="Gene3D" id="3.40.50.1860">
    <property type="match status" value="1"/>
</dbReference>
<comment type="caution">
    <text evidence="2">The sequence shown here is derived from an EMBL/GenBank/DDBJ whole genome shotgun (WGS) entry which is preliminary data.</text>
</comment>
<name>A0ABT8K8J5_9MICO</name>
<dbReference type="InterPro" id="IPR001920">
    <property type="entry name" value="Asp/Glu_race"/>
</dbReference>
<evidence type="ECO:0000313" key="2">
    <source>
        <dbReference type="EMBL" id="MDN4613357.1"/>
    </source>
</evidence>
<sequence length="294" mass="28800">MPTVGLLHTVPALAATFDGMLAAASGSSGLSGLSGLSGSRLDREHVVDAWMLETAIREGVTPEVEARVASHLHHLAASGADAVLVTCSSIGEAAEAAALGLDIPVVRVDAAMAAEAVRLAGGLPAPHIAVLATNTATLGPTTRLLEREVAAQGSSATVAATVVEGAASARGAGDQQTHDRLIADAVRAADASVIVLAQASMAAAAEGAGVDVPVLTSPEGGVARLLESLTPPGPAAPADRANRSTPPGPGGPPPASLGGALPTTPAPAPTTTSTHPSDLAQHAVSDLPPHGDHP</sequence>
<feature type="compositionally biased region" description="Low complexity" evidence="1">
    <location>
        <begin position="256"/>
        <end position="277"/>
    </location>
</feature>
<dbReference type="Proteomes" id="UP001174208">
    <property type="component" value="Unassembled WGS sequence"/>
</dbReference>
<dbReference type="RefSeq" id="WP_301211491.1">
    <property type="nucleotide sequence ID" value="NZ_JAROCF010000001.1"/>
</dbReference>
<gene>
    <name evidence="2" type="ORF">P5G50_02725</name>
</gene>
<organism evidence="2 3">
    <name type="scientific">Leifsonia williamsii</name>
    <dbReference type="NCBI Taxonomy" id="3035919"/>
    <lineage>
        <taxon>Bacteria</taxon>
        <taxon>Bacillati</taxon>
        <taxon>Actinomycetota</taxon>
        <taxon>Actinomycetes</taxon>
        <taxon>Micrococcales</taxon>
        <taxon>Microbacteriaceae</taxon>
        <taxon>Leifsonia</taxon>
    </lineage>
</organism>
<reference evidence="2" key="1">
    <citation type="submission" date="2023-06" db="EMBL/GenBank/DDBJ databases">
        <title>MT1 and MT2 Draft Genomes of Novel Species.</title>
        <authorList>
            <person name="Venkateswaran K."/>
        </authorList>
    </citation>
    <scope>NUCLEOTIDE SEQUENCE</scope>
    <source>
        <strain evidence="2">F6_8S_P_1B</strain>
    </source>
</reference>
<dbReference type="EMBL" id="JAROCF010000001">
    <property type="protein sequence ID" value="MDN4613357.1"/>
    <property type="molecule type" value="Genomic_DNA"/>
</dbReference>
<evidence type="ECO:0000256" key="1">
    <source>
        <dbReference type="SAM" id="MobiDB-lite"/>
    </source>
</evidence>
<feature type="compositionally biased region" description="Pro residues" evidence="1">
    <location>
        <begin position="246"/>
        <end position="255"/>
    </location>
</feature>
<keyword evidence="3" id="KW-1185">Reference proteome</keyword>
<proteinExistence type="predicted"/>
<feature type="region of interest" description="Disordered" evidence="1">
    <location>
        <begin position="224"/>
        <end position="294"/>
    </location>
</feature>
<protein>
    <submittedName>
        <fullName evidence="2">Aspartate/glutamate racemase family protein</fullName>
    </submittedName>
</protein>